<evidence type="ECO:0000259" key="1">
    <source>
        <dbReference type="Pfam" id="PF01609"/>
    </source>
</evidence>
<dbReference type="GO" id="GO:0004803">
    <property type="term" value="F:transposase activity"/>
    <property type="evidence" value="ECO:0007669"/>
    <property type="project" value="InterPro"/>
</dbReference>
<name>A0A1G2BQL0_9BACT</name>
<evidence type="ECO:0000313" key="3">
    <source>
        <dbReference type="Proteomes" id="UP000178109"/>
    </source>
</evidence>
<dbReference type="InterPro" id="IPR012337">
    <property type="entry name" value="RNaseH-like_sf"/>
</dbReference>
<dbReference type="GO" id="GO:0006313">
    <property type="term" value="P:DNA transposition"/>
    <property type="evidence" value="ECO:0007669"/>
    <property type="project" value="InterPro"/>
</dbReference>
<proteinExistence type="predicted"/>
<organism evidence="2 3">
    <name type="scientific">Candidatus Komeilibacteria bacterium RIFCSPLOWO2_02_FULL_48_11</name>
    <dbReference type="NCBI Taxonomy" id="1798553"/>
    <lineage>
        <taxon>Bacteria</taxon>
        <taxon>Candidatus Komeiliibacteriota</taxon>
    </lineage>
</organism>
<gene>
    <name evidence="2" type="ORF">A3H70_00005</name>
</gene>
<protein>
    <recommendedName>
        <fullName evidence="1">Transposase IS4-like domain-containing protein</fullName>
    </recommendedName>
</protein>
<reference evidence="2 3" key="1">
    <citation type="journal article" date="2016" name="Nat. Commun.">
        <title>Thousands of microbial genomes shed light on interconnected biogeochemical processes in an aquifer system.</title>
        <authorList>
            <person name="Anantharaman K."/>
            <person name="Brown C.T."/>
            <person name="Hug L.A."/>
            <person name="Sharon I."/>
            <person name="Castelle C.J."/>
            <person name="Probst A.J."/>
            <person name="Thomas B.C."/>
            <person name="Singh A."/>
            <person name="Wilkins M.J."/>
            <person name="Karaoz U."/>
            <person name="Brodie E.L."/>
            <person name="Williams K.H."/>
            <person name="Hubbard S.S."/>
            <person name="Banfield J.F."/>
        </authorList>
    </citation>
    <scope>NUCLEOTIDE SEQUENCE [LARGE SCALE GENOMIC DNA]</scope>
</reference>
<dbReference type="STRING" id="1798553.A3H70_00005"/>
<sequence>KHKIKTKTMSLPKDVIHYIKGLMCSFENASCVSLSRYSPCSHDSLARVLNGKKFCWQTLLQNFLLRTFGRLQGGYLMIDDTVISKQFARTIENVAWIFDSKIKKSILGLNLVMLAWSNGKITIPLAIRVYQKQSGKTKIDLALELLAYAKKLGIKPKFVVFDSWYTAAELMKRVAAYRWTFVARLKKNRKLNNIPVREFHRHPYWMEQGTLSGGIKALVVRHGAKYFASNNLSLSKQELLSAYQSRWEIETVFRALHDKLGLDECQARKLESQMAHFHLCLMAYVALEKESLIQKRSFYQIKRACSFDFNTADNIVSMLFFQGA</sequence>
<dbReference type="Proteomes" id="UP000178109">
    <property type="component" value="Unassembled WGS sequence"/>
</dbReference>
<feature type="domain" description="Transposase IS4-like" evidence="1">
    <location>
        <begin position="78"/>
        <end position="285"/>
    </location>
</feature>
<comment type="caution">
    <text evidence="2">The sequence shown here is derived from an EMBL/GenBank/DDBJ whole genome shotgun (WGS) entry which is preliminary data.</text>
</comment>
<accession>A0A1G2BQL0</accession>
<dbReference type="EMBL" id="MHKO01000047">
    <property type="protein sequence ID" value="OGY91398.1"/>
    <property type="molecule type" value="Genomic_DNA"/>
</dbReference>
<evidence type="ECO:0000313" key="2">
    <source>
        <dbReference type="EMBL" id="OGY91398.1"/>
    </source>
</evidence>
<feature type="non-terminal residue" evidence="2">
    <location>
        <position position="1"/>
    </location>
</feature>
<dbReference type="InterPro" id="IPR002559">
    <property type="entry name" value="Transposase_11"/>
</dbReference>
<dbReference type="AlphaFoldDB" id="A0A1G2BQL0"/>
<dbReference type="SUPFAM" id="SSF53098">
    <property type="entry name" value="Ribonuclease H-like"/>
    <property type="match status" value="1"/>
</dbReference>
<dbReference type="GO" id="GO:0003677">
    <property type="term" value="F:DNA binding"/>
    <property type="evidence" value="ECO:0007669"/>
    <property type="project" value="InterPro"/>
</dbReference>
<dbReference type="Pfam" id="PF01609">
    <property type="entry name" value="DDE_Tnp_1"/>
    <property type="match status" value="1"/>
</dbReference>